<name>F4RR53_MELLP</name>
<evidence type="ECO:0000313" key="3">
    <source>
        <dbReference type="EMBL" id="EGG05210.1"/>
    </source>
</evidence>
<proteinExistence type="predicted"/>
<dbReference type="HOGENOM" id="CLU_575014_0_0_1"/>
<dbReference type="InParanoid" id="F4RR53"/>
<dbReference type="EMBL" id="GL883114">
    <property type="protein sequence ID" value="EGG05210.1"/>
    <property type="molecule type" value="Genomic_DNA"/>
</dbReference>
<feature type="region of interest" description="Disordered" evidence="1">
    <location>
        <begin position="50"/>
        <end position="71"/>
    </location>
</feature>
<dbReference type="RefSeq" id="XP_007411575.1">
    <property type="nucleotide sequence ID" value="XM_007411513.1"/>
</dbReference>
<dbReference type="PROSITE" id="PS50172">
    <property type="entry name" value="BRCT"/>
    <property type="match status" value="1"/>
</dbReference>
<reference evidence="4" key="1">
    <citation type="journal article" date="2011" name="Proc. Natl. Acad. Sci. U.S.A.">
        <title>Obligate biotrophy features unraveled by the genomic analysis of rust fungi.</title>
        <authorList>
            <person name="Duplessis S."/>
            <person name="Cuomo C.A."/>
            <person name="Lin Y.-C."/>
            <person name="Aerts A."/>
            <person name="Tisserant E."/>
            <person name="Veneault-Fourrey C."/>
            <person name="Joly D.L."/>
            <person name="Hacquard S."/>
            <person name="Amselem J."/>
            <person name="Cantarel B.L."/>
            <person name="Chiu R."/>
            <person name="Coutinho P.M."/>
            <person name="Feau N."/>
            <person name="Field M."/>
            <person name="Frey P."/>
            <person name="Gelhaye E."/>
            <person name="Goldberg J."/>
            <person name="Grabherr M.G."/>
            <person name="Kodira C.D."/>
            <person name="Kohler A."/>
            <person name="Kuees U."/>
            <person name="Lindquist E.A."/>
            <person name="Lucas S.M."/>
            <person name="Mago R."/>
            <person name="Mauceli E."/>
            <person name="Morin E."/>
            <person name="Murat C."/>
            <person name="Pangilinan J.L."/>
            <person name="Park R."/>
            <person name="Pearson M."/>
            <person name="Quesneville H."/>
            <person name="Rouhier N."/>
            <person name="Sakthikumar S."/>
            <person name="Salamov A.A."/>
            <person name="Schmutz J."/>
            <person name="Selles B."/>
            <person name="Shapiro H."/>
            <person name="Tanguay P."/>
            <person name="Tuskan G.A."/>
            <person name="Henrissat B."/>
            <person name="Van de Peer Y."/>
            <person name="Rouze P."/>
            <person name="Ellis J.G."/>
            <person name="Dodds P.N."/>
            <person name="Schein J.E."/>
            <person name="Zhong S."/>
            <person name="Hamelin R.C."/>
            <person name="Grigoriev I.V."/>
            <person name="Szabo L.J."/>
            <person name="Martin F."/>
        </authorList>
    </citation>
    <scope>NUCLEOTIDE SEQUENCE [LARGE SCALE GENOMIC DNA]</scope>
    <source>
        <strain evidence="4">98AG31 / pathotype 3-4-7</strain>
    </source>
</reference>
<dbReference type="GeneID" id="18930246"/>
<feature type="region of interest" description="Disordered" evidence="1">
    <location>
        <begin position="146"/>
        <end position="207"/>
    </location>
</feature>
<evidence type="ECO:0000259" key="2">
    <source>
        <dbReference type="PROSITE" id="PS50172"/>
    </source>
</evidence>
<evidence type="ECO:0000256" key="1">
    <source>
        <dbReference type="SAM" id="MobiDB-lite"/>
    </source>
</evidence>
<dbReference type="KEGG" id="mlr:MELLADRAFT_64356"/>
<protein>
    <recommendedName>
        <fullName evidence="2">BRCT domain-containing protein</fullName>
    </recommendedName>
</protein>
<feature type="compositionally biased region" description="Polar residues" evidence="1">
    <location>
        <begin position="50"/>
        <end position="61"/>
    </location>
</feature>
<evidence type="ECO:0000313" key="4">
    <source>
        <dbReference type="Proteomes" id="UP000001072"/>
    </source>
</evidence>
<accession>F4RR53</accession>
<sequence>MTSGILAAKYISQLISAATLPQLYILMTSTSRSAYLTRLSPKGKAIGVSNTLSNTCGQPESSDSDEMETKGWESRSRTWMAKYELKVNKCIQKNQSPLDPFEDLRLLSTHSSAPASGYDFDIQSEFMSTTRTSPTRSEHSLSILASETHDSRSNSPMRTQPINPLPYLPPELASPHSHQPVPASLQGSSTLPAPAKPSAKQKQPEEDYYKHDPVIEDFSNFQLPMKKTPTKSAKHLPILPQALLKAPSLVKRRWDHSISFQSNASPSCQRIHPAEPSPNRNSKKVKEINTMADYEKLSRQERELRFPSVEIFATFLNSVATPKTKRSRAYLSGLDICYLLDTSIKQKLGNTDRLRMTKLSAAGAKLHAQPKIGLTTHIIIGGLVESWTECTEALRSSISDSQELQSVNRLIRGPDEGQAGVDIIWLLSIKWLQSCLNNSRRVPEKGFHIKPRNSRHAHKPTAEFNTSIPLISDHC</sequence>
<dbReference type="VEuPathDB" id="FungiDB:MELLADRAFT_64356"/>
<gene>
    <name evidence="3" type="ORF">MELLADRAFT_64356</name>
</gene>
<feature type="domain" description="BRCT" evidence="2">
    <location>
        <begin position="359"/>
        <end position="449"/>
    </location>
</feature>
<dbReference type="InterPro" id="IPR001357">
    <property type="entry name" value="BRCT_dom"/>
</dbReference>
<feature type="compositionally biased region" description="Polar residues" evidence="1">
    <location>
        <begin position="153"/>
        <end position="162"/>
    </location>
</feature>
<keyword evidence="4" id="KW-1185">Reference proteome</keyword>
<organism evidence="4">
    <name type="scientific">Melampsora larici-populina (strain 98AG31 / pathotype 3-4-7)</name>
    <name type="common">Poplar leaf rust fungus</name>
    <dbReference type="NCBI Taxonomy" id="747676"/>
    <lineage>
        <taxon>Eukaryota</taxon>
        <taxon>Fungi</taxon>
        <taxon>Dikarya</taxon>
        <taxon>Basidiomycota</taxon>
        <taxon>Pucciniomycotina</taxon>
        <taxon>Pucciniomycetes</taxon>
        <taxon>Pucciniales</taxon>
        <taxon>Melampsoraceae</taxon>
        <taxon>Melampsora</taxon>
    </lineage>
</organism>
<dbReference type="OrthoDB" id="2501940at2759"/>
<dbReference type="Proteomes" id="UP000001072">
    <property type="component" value="Unassembled WGS sequence"/>
</dbReference>
<dbReference type="AlphaFoldDB" id="F4RR53"/>
<dbReference type="STRING" id="747676.F4RR53"/>